<dbReference type="InterPro" id="IPR005936">
    <property type="entry name" value="FtsH"/>
</dbReference>
<dbReference type="GO" id="GO:0008237">
    <property type="term" value="F:metallopeptidase activity"/>
    <property type="evidence" value="ECO:0007669"/>
    <property type="project" value="UniProtKB-KW"/>
</dbReference>
<dbReference type="SUPFAM" id="SSF52540">
    <property type="entry name" value="P-loop containing nucleoside triphosphate hydrolases"/>
    <property type="match status" value="1"/>
</dbReference>
<keyword evidence="6 14" id="KW-0479">Metal-binding</keyword>
<keyword evidence="13 14" id="KW-0472">Membrane</keyword>
<sequence>MDKKKRKPSLWFWVILILAVILIFTIVSTTAAGTTQSLTLDQLYEKAQSGKVDNITLQKYIYGTDIISGWYQSESGWIKFVVNTSDLAINSITDQNFKNLILNSNTIVYNNTSIASFISSLLPMFILILFYIGLFYFMFKGGAAGGAAGANGLFGMGKNKARKEKSKVKFSDVAGIEEEKGELVELVDYLKQPAKYASAGARAPKGVLMEGPPGTGKTLLAKAVAGEAGVSFFSIAGSEFEEMFVGVGASRVREMFNEAKKSAPAIIFIDEIDAVGRKRNAGIGTGTNEQTLNQLLVEMDGFETNSGIIVMAATNRVDVLDPALLRPGRFDRVIQVSLPDIKEREQILKLHARNKKVDSSVDWHRVAERTPGFSGAQLENVLNEAAILMVREGKSIISITEIDEAIDRVVGGPAKKSRAMTMHDKDIVSYHESGHALIGLKLESASKVQKVTIIPRGNAGGYTIMTPKDETLFSSKNDLYAMIAGYLGGRAAEEIKFGKDNVTTGAHDDFDKATAIAKRMVMQFGMSDLGITKLLTMADEAYGKTEGSYSEETAAKIDAEVARILDESYKLAIKIIKENMDTLELLAESLRVLETITAEQIDYINKNKKLPEAVLIEKERYAKEQEKIKEGKIIELDINDIKKEQEQEKAEEVSSEEVKKPRRKSSSTKTKKVDKESDDSKDDSKDDNKDKEKEE</sequence>
<feature type="transmembrane region" description="Helical" evidence="14">
    <location>
        <begin position="114"/>
        <end position="137"/>
    </location>
</feature>
<comment type="function">
    <text evidence="14">Acts as a processive, ATP-dependent zinc metallopeptidase for both cytoplasmic and membrane proteins. Plays a role in the quality control of integral membrane proteins.</text>
</comment>
<keyword evidence="19" id="KW-1185">Reference proteome</keyword>
<dbReference type="InterPro" id="IPR037219">
    <property type="entry name" value="Peptidase_M41-like"/>
</dbReference>
<keyword evidence="9 14" id="KW-0862">Zinc</keyword>
<gene>
    <name evidence="14 18" type="primary">ftsH</name>
    <name evidence="18" type="ORF">NX779_04415</name>
</gene>
<dbReference type="EC" id="3.4.24.-" evidence="14"/>
<dbReference type="InterPro" id="IPR027417">
    <property type="entry name" value="P-loop_NTPase"/>
</dbReference>
<dbReference type="InterPro" id="IPR003960">
    <property type="entry name" value="ATPase_AAA_CS"/>
</dbReference>
<name>A0ABY5TZN0_9MOLU</name>
<evidence type="ECO:0000256" key="2">
    <source>
        <dbReference type="ARBA" id="ARBA00010044"/>
    </source>
</evidence>
<comment type="subcellular location">
    <subcellularLocation>
        <location evidence="14">Cell membrane</location>
        <topology evidence="14">Multi-pass membrane protein</topology>
        <orientation evidence="14">Cytoplasmic side</orientation>
    </subcellularLocation>
    <subcellularLocation>
        <location evidence="1">Membrane</location>
    </subcellularLocation>
</comment>
<evidence type="ECO:0000256" key="3">
    <source>
        <dbReference type="ARBA" id="ARBA00022475"/>
    </source>
</evidence>
<keyword evidence="8 14" id="KW-0378">Hydrolase</keyword>
<evidence type="ECO:0000256" key="16">
    <source>
        <dbReference type="SAM" id="MobiDB-lite"/>
    </source>
</evidence>
<keyword evidence="7 14" id="KW-0547">Nucleotide-binding</keyword>
<dbReference type="PANTHER" id="PTHR23076">
    <property type="entry name" value="METALLOPROTEASE M41 FTSH"/>
    <property type="match status" value="1"/>
</dbReference>
<evidence type="ECO:0000256" key="6">
    <source>
        <dbReference type="ARBA" id="ARBA00022723"/>
    </source>
</evidence>
<accession>A0ABY5TZN0</accession>
<dbReference type="InterPro" id="IPR000642">
    <property type="entry name" value="Peptidase_M41"/>
</dbReference>
<evidence type="ECO:0000256" key="7">
    <source>
        <dbReference type="ARBA" id="ARBA00022741"/>
    </source>
</evidence>
<evidence type="ECO:0000259" key="17">
    <source>
        <dbReference type="SMART" id="SM00382"/>
    </source>
</evidence>
<feature type="transmembrane region" description="Helical" evidence="14">
    <location>
        <begin position="12"/>
        <end position="33"/>
    </location>
</feature>
<protein>
    <recommendedName>
        <fullName evidence="14">ATP-dependent zinc metalloprotease FtsH</fullName>
        <ecNumber evidence="14">3.4.24.-</ecNumber>
    </recommendedName>
</protein>
<feature type="binding site" evidence="14">
    <location>
        <begin position="211"/>
        <end position="218"/>
    </location>
    <ligand>
        <name>ATP</name>
        <dbReference type="ChEBI" id="CHEBI:30616"/>
    </ligand>
</feature>
<keyword evidence="12 14" id="KW-0482">Metalloprotease</keyword>
<dbReference type="Gene3D" id="1.10.8.60">
    <property type="match status" value="1"/>
</dbReference>
<dbReference type="EMBL" id="CP103424">
    <property type="protein sequence ID" value="UWD35016.1"/>
    <property type="molecule type" value="Genomic_DNA"/>
</dbReference>
<dbReference type="PANTHER" id="PTHR23076:SF97">
    <property type="entry name" value="ATP-DEPENDENT ZINC METALLOPROTEASE YME1L1"/>
    <property type="match status" value="1"/>
</dbReference>
<feature type="compositionally biased region" description="Basic residues" evidence="16">
    <location>
        <begin position="660"/>
        <end position="672"/>
    </location>
</feature>
<feature type="compositionally biased region" description="Basic and acidic residues" evidence="16">
    <location>
        <begin position="644"/>
        <end position="659"/>
    </location>
</feature>
<dbReference type="RefSeq" id="WP_259430175.1">
    <property type="nucleotide sequence ID" value="NZ_CP103424.1"/>
</dbReference>
<dbReference type="SUPFAM" id="SSF140990">
    <property type="entry name" value="FtsH protease domain-like"/>
    <property type="match status" value="1"/>
</dbReference>
<evidence type="ECO:0000256" key="14">
    <source>
        <dbReference type="HAMAP-Rule" id="MF_01458"/>
    </source>
</evidence>
<evidence type="ECO:0000256" key="9">
    <source>
        <dbReference type="ARBA" id="ARBA00022833"/>
    </source>
</evidence>
<reference evidence="18" key="1">
    <citation type="submission" date="2022-08" db="EMBL/GenBank/DDBJ databases">
        <title>Complete genome sequence of Mycoplasma cottewii type strain VIS.</title>
        <authorList>
            <person name="Spergser J."/>
        </authorList>
    </citation>
    <scope>NUCLEOTIDE SEQUENCE</scope>
    <source>
        <strain evidence="18">VIS</strain>
    </source>
</reference>
<dbReference type="InterPro" id="IPR011546">
    <property type="entry name" value="Pept_M41_FtsH_extracell"/>
</dbReference>
<dbReference type="Pfam" id="PF00004">
    <property type="entry name" value="AAA"/>
    <property type="match status" value="1"/>
</dbReference>
<dbReference type="PROSITE" id="PS00674">
    <property type="entry name" value="AAA"/>
    <property type="match status" value="1"/>
</dbReference>
<evidence type="ECO:0000256" key="1">
    <source>
        <dbReference type="ARBA" id="ARBA00004370"/>
    </source>
</evidence>
<dbReference type="InterPro" id="IPR041569">
    <property type="entry name" value="AAA_lid_3"/>
</dbReference>
<keyword evidence="4 14" id="KW-0645">Protease</keyword>
<dbReference type="Pfam" id="PF06480">
    <property type="entry name" value="FtsH_ext"/>
    <property type="match status" value="1"/>
</dbReference>
<dbReference type="Proteomes" id="UP001059819">
    <property type="component" value="Chromosome"/>
</dbReference>
<keyword evidence="5 14" id="KW-0812">Transmembrane</keyword>
<dbReference type="Gene3D" id="1.20.58.760">
    <property type="entry name" value="Peptidase M41"/>
    <property type="match status" value="1"/>
</dbReference>
<feature type="binding site" evidence="14">
    <location>
        <position position="509"/>
    </location>
    <ligand>
        <name>Zn(2+)</name>
        <dbReference type="ChEBI" id="CHEBI:29105"/>
        <note>catalytic</note>
    </ligand>
</feature>
<dbReference type="CDD" id="cd19501">
    <property type="entry name" value="RecA-like_FtsH"/>
    <property type="match status" value="1"/>
</dbReference>
<feature type="binding site" evidence="14">
    <location>
        <position position="431"/>
    </location>
    <ligand>
        <name>Zn(2+)</name>
        <dbReference type="ChEBI" id="CHEBI:29105"/>
        <note>catalytic</note>
    </ligand>
</feature>
<feature type="compositionally biased region" description="Basic and acidic residues" evidence="16">
    <location>
        <begin position="682"/>
        <end position="695"/>
    </location>
</feature>
<comment type="similarity">
    <text evidence="2 14">In the C-terminal section; belongs to the peptidase M41 family.</text>
</comment>
<evidence type="ECO:0000256" key="12">
    <source>
        <dbReference type="ARBA" id="ARBA00023049"/>
    </source>
</evidence>
<evidence type="ECO:0000256" key="15">
    <source>
        <dbReference type="RuleBase" id="RU003651"/>
    </source>
</evidence>
<evidence type="ECO:0000256" key="8">
    <source>
        <dbReference type="ARBA" id="ARBA00022801"/>
    </source>
</evidence>
<evidence type="ECO:0000256" key="13">
    <source>
        <dbReference type="ARBA" id="ARBA00023136"/>
    </source>
</evidence>
<dbReference type="Pfam" id="PF01434">
    <property type="entry name" value="Peptidase_M41"/>
    <property type="match status" value="1"/>
</dbReference>
<dbReference type="HAMAP" id="MF_01458">
    <property type="entry name" value="FtsH"/>
    <property type="match status" value="1"/>
</dbReference>
<dbReference type="NCBIfam" id="TIGR01241">
    <property type="entry name" value="FtsH_fam"/>
    <property type="match status" value="1"/>
</dbReference>
<feature type="domain" description="AAA+ ATPase" evidence="17">
    <location>
        <begin position="203"/>
        <end position="340"/>
    </location>
</feature>
<evidence type="ECO:0000256" key="11">
    <source>
        <dbReference type="ARBA" id="ARBA00022989"/>
    </source>
</evidence>
<comment type="subunit">
    <text evidence="14">Homohexamer.</text>
</comment>
<feature type="region of interest" description="Disordered" evidence="16">
    <location>
        <begin position="644"/>
        <end position="695"/>
    </location>
</feature>
<evidence type="ECO:0000256" key="5">
    <source>
        <dbReference type="ARBA" id="ARBA00022692"/>
    </source>
</evidence>
<feature type="binding site" evidence="14">
    <location>
        <position position="435"/>
    </location>
    <ligand>
        <name>Zn(2+)</name>
        <dbReference type="ChEBI" id="CHEBI:29105"/>
        <note>catalytic</note>
    </ligand>
</feature>
<dbReference type="Gene3D" id="3.40.50.300">
    <property type="entry name" value="P-loop containing nucleotide triphosphate hydrolases"/>
    <property type="match status" value="1"/>
</dbReference>
<proteinExistence type="inferred from homology"/>
<comment type="similarity">
    <text evidence="15">Belongs to the AAA ATPase family.</text>
</comment>
<dbReference type="InterPro" id="IPR003959">
    <property type="entry name" value="ATPase_AAA_core"/>
</dbReference>
<keyword evidence="11 14" id="KW-1133">Transmembrane helix</keyword>
<keyword evidence="10 14" id="KW-0067">ATP-binding</keyword>
<evidence type="ECO:0000256" key="4">
    <source>
        <dbReference type="ARBA" id="ARBA00022670"/>
    </source>
</evidence>
<organism evidence="18 19">
    <name type="scientific">Mycoplasma cottewii</name>
    <dbReference type="NCBI Taxonomy" id="51364"/>
    <lineage>
        <taxon>Bacteria</taxon>
        <taxon>Bacillati</taxon>
        <taxon>Mycoplasmatota</taxon>
        <taxon>Mollicutes</taxon>
        <taxon>Mycoplasmataceae</taxon>
        <taxon>Mycoplasma</taxon>
    </lineage>
</organism>
<dbReference type="Pfam" id="PF17862">
    <property type="entry name" value="AAA_lid_3"/>
    <property type="match status" value="1"/>
</dbReference>
<comment type="cofactor">
    <cofactor evidence="14">
        <name>Zn(2+)</name>
        <dbReference type="ChEBI" id="CHEBI:29105"/>
    </cofactor>
    <text evidence="14">Binds 1 zinc ion per subunit.</text>
</comment>
<dbReference type="InterPro" id="IPR003593">
    <property type="entry name" value="AAA+_ATPase"/>
</dbReference>
<evidence type="ECO:0000313" key="19">
    <source>
        <dbReference type="Proteomes" id="UP001059819"/>
    </source>
</evidence>
<evidence type="ECO:0000256" key="10">
    <source>
        <dbReference type="ARBA" id="ARBA00022840"/>
    </source>
</evidence>
<dbReference type="SMART" id="SM00382">
    <property type="entry name" value="AAA"/>
    <property type="match status" value="1"/>
</dbReference>
<keyword evidence="3 14" id="KW-1003">Cell membrane</keyword>
<feature type="active site" evidence="14">
    <location>
        <position position="432"/>
    </location>
</feature>
<comment type="similarity">
    <text evidence="14">In the central section; belongs to the AAA ATPase family.</text>
</comment>
<evidence type="ECO:0000313" key="18">
    <source>
        <dbReference type="EMBL" id="UWD35016.1"/>
    </source>
</evidence>